<gene>
    <name evidence="3" type="ORF">FA10DRAFT_300693</name>
</gene>
<dbReference type="EMBL" id="KZ819635">
    <property type="protein sequence ID" value="PWN92168.1"/>
    <property type="molecule type" value="Genomic_DNA"/>
</dbReference>
<reference evidence="3 4" key="1">
    <citation type="journal article" date="2018" name="Mol. Biol. Evol.">
        <title>Broad Genomic Sampling Reveals a Smut Pathogenic Ancestry of the Fungal Clade Ustilaginomycotina.</title>
        <authorList>
            <person name="Kijpornyongpan T."/>
            <person name="Mondo S.J."/>
            <person name="Barry K."/>
            <person name="Sandor L."/>
            <person name="Lee J."/>
            <person name="Lipzen A."/>
            <person name="Pangilinan J."/>
            <person name="LaButti K."/>
            <person name="Hainaut M."/>
            <person name="Henrissat B."/>
            <person name="Grigoriev I.V."/>
            <person name="Spatafora J.W."/>
            <person name="Aime M.C."/>
        </authorList>
    </citation>
    <scope>NUCLEOTIDE SEQUENCE [LARGE SCALE GENOMIC DNA]</scope>
    <source>
        <strain evidence="3 4">MCA 4198</strain>
    </source>
</reference>
<evidence type="ECO:0000256" key="2">
    <source>
        <dbReference type="SAM" id="MobiDB-lite"/>
    </source>
</evidence>
<sequence length="537" mass="60497">MSAAAAAAAPMLESTEPPADGGKPSSTTPTFTLSFLALTTFALVGTAWRATRLARSYRADQQAWKSVAMRLLVQHKEMPAVMPPPRHYGRHRRGQPFSRDERSVEELSSPAFSEQYLDQQHKRHCNWEEHEKVREWNKWRREASERVESRDRDAAGAALPQRRYDLSGNLIKEILPVSKKLLPDGMTGIDARIKADEADVESPHPHHDWNWTPADHPRIPKGRPSRRSFAQSSTQQNARGRRERMADSVGWTSKNADGALWASAGSPSADPEPRRVEEPWKGILQESSSEQFVQDSEGEMVNEGFKADEVANPEMDPKRKNADDDLELLASIVHQEAGQPDVVEKHTTERKAAAVASATKDDADREERLMASILWPDAVLSADKTIIAEGILDEVAEKRAGAVDERRGTAEGLRPAQSALEQRSGLPKDKKDEVLELLEKEVADAKGRMASLESGFEGLQKRDEHRLRSESEAEARVEALERQIWALRARLDEADTKARYQDHDEGSDNDASFFNKKQTTARDLLRRRFRMHSHFFF</sequence>
<feature type="region of interest" description="Disordered" evidence="2">
    <location>
        <begin position="403"/>
        <end position="428"/>
    </location>
</feature>
<dbReference type="InParanoid" id="A0A316YU21"/>
<name>A0A316YU21_9BASI</name>
<dbReference type="Proteomes" id="UP000245768">
    <property type="component" value="Unassembled WGS sequence"/>
</dbReference>
<organism evidence="3 4">
    <name type="scientific">Acaromyces ingoldii</name>
    <dbReference type="NCBI Taxonomy" id="215250"/>
    <lineage>
        <taxon>Eukaryota</taxon>
        <taxon>Fungi</taxon>
        <taxon>Dikarya</taxon>
        <taxon>Basidiomycota</taxon>
        <taxon>Ustilaginomycotina</taxon>
        <taxon>Exobasidiomycetes</taxon>
        <taxon>Exobasidiales</taxon>
        <taxon>Cryptobasidiaceae</taxon>
        <taxon>Acaromyces</taxon>
    </lineage>
</organism>
<protein>
    <submittedName>
        <fullName evidence="3">Uncharacterized protein</fullName>
    </submittedName>
</protein>
<dbReference type="RefSeq" id="XP_025379366.1">
    <property type="nucleotide sequence ID" value="XM_025524879.1"/>
</dbReference>
<feature type="compositionally biased region" description="Basic and acidic residues" evidence="2">
    <location>
        <begin position="197"/>
        <end position="209"/>
    </location>
</feature>
<evidence type="ECO:0000313" key="4">
    <source>
        <dbReference type="Proteomes" id="UP000245768"/>
    </source>
</evidence>
<keyword evidence="4" id="KW-1185">Reference proteome</keyword>
<dbReference type="AlphaFoldDB" id="A0A316YU21"/>
<evidence type="ECO:0000256" key="1">
    <source>
        <dbReference type="SAM" id="Coils"/>
    </source>
</evidence>
<feature type="region of interest" description="Disordered" evidence="2">
    <location>
        <begin position="197"/>
        <end position="252"/>
    </location>
</feature>
<feature type="region of interest" description="Disordered" evidence="2">
    <location>
        <begin position="80"/>
        <end position="100"/>
    </location>
</feature>
<feature type="coiled-coil region" evidence="1">
    <location>
        <begin position="428"/>
        <end position="497"/>
    </location>
</feature>
<proteinExistence type="predicted"/>
<feature type="compositionally biased region" description="Polar residues" evidence="2">
    <location>
        <begin position="228"/>
        <end position="238"/>
    </location>
</feature>
<keyword evidence="1" id="KW-0175">Coiled coil</keyword>
<accession>A0A316YU21</accession>
<feature type="region of interest" description="Disordered" evidence="2">
    <location>
        <begin position="1"/>
        <end position="26"/>
    </location>
</feature>
<dbReference type="GeneID" id="37046795"/>
<evidence type="ECO:0000313" key="3">
    <source>
        <dbReference type="EMBL" id="PWN92168.1"/>
    </source>
</evidence>